<dbReference type="PANTHER" id="PTHR31037:SF1">
    <property type="entry name" value="RELT-LIKE PROTEIN 1"/>
    <property type="match status" value="1"/>
</dbReference>
<feature type="compositionally biased region" description="Polar residues" evidence="7">
    <location>
        <begin position="123"/>
        <end position="138"/>
    </location>
</feature>
<dbReference type="InterPro" id="IPR022248">
    <property type="entry name" value="TNF_rcpt_RELT"/>
</dbReference>
<keyword evidence="6 8" id="KW-0472">Membrane</keyword>
<comment type="similarity">
    <text evidence="2">Belongs to the RELT family.</text>
</comment>
<dbReference type="PANTHER" id="PTHR31037">
    <property type="entry name" value="RELT-LIKE PROTEIN 1-RELATED"/>
    <property type="match status" value="1"/>
</dbReference>
<proteinExistence type="inferred from homology"/>
<keyword evidence="5 8" id="KW-1133">Transmembrane helix</keyword>
<protein>
    <submittedName>
        <fullName evidence="9">RELT like 1</fullName>
    </submittedName>
</protein>
<reference evidence="9" key="2">
    <citation type="submission" date="2025-09" db="UniProtKB">
        <authorList>
            <consortium name="Ensembl"/>
        </authorList>
    </citation>
    <scope>IDENTIFICATION</scope>
</reference>
<feature type="compositionally biased region" description="Basic and acidic residues" evidence="7">
    <location>
        <begin position="201"/>
        <end position="215"/>
    </location>
</feature>
<dbReference type="InterPro" id="IPR042315">
    <property type="entry name" value="RELL1"/>
</dbReference>
<feature type="compositionally biased region" description="Polar residues" evidence="7">
    <location>
        <begin position="216"/>
        <end position="243"/>
    </location>
</feature>
<organism evidence="9 10">
    <name type="scientific">Paramormyrops kingsleyae</name>
    <dbReference type="NCBI Taxonomy" id="1676925"/>
    <lineage>
        <taxon>Eukaryota</taxon>
        <taxon>Metazoa</taxon>
        <taxon>Chordata</taxon>
        <taxon>Craniata</taxon>
        <taxon>Vertebrata</taxon>
        <taxon>Euteleostomi</taxon>
        <taxon>Actinopterygii</taxon>
        <taxon>Neopterygii</taxon>
        <taxon>Teleostei</taxon>
        <taxon>Osteoglossocephala</taxon>
        <taxon>Osteoglossomorpha</taxon>
        <taxon>Osteoglossiformes</taxon>
        <taxon>Mormyridae</taxon>
        <taxon>Paramormyrops</taxon>
    </lineage>
</organism>
<reference evidence="9" key="1">
    <citation type="submission" date="2025-08" db="UniProtKB">
        <authorList>
            <consortium name="Ensembl"/>
        </authorList>
    </citation>
    <scope>IDENTIFICATION</scope>
</reference>
<dbReference type="GeneTree" id="ENSGT00940000159709"/>
<evidence type="ECO:0000256" key="1">
    <source>
        <dbReference type="ARBA" id="ARBA00004162"/>
    </source>
</evidence>
<keyword evidence="4 8" id="KW-0812">Transmembrane</keyword>
<evidence type="ECO:0000313" key="9">
    <source>
        <dbReference type="Ensembl" id="ENSPKIP00000031293.1"/>
    </source>
</evidence>
<feature type="compositionally biased region" description="Polar residues" evidence="7">
    <location>
        <begin position="1"/>
        <end position="12"/>
    </location>
</feature>
<dbReference type="GO" id="GO:1900745">
    <property type="term" value="P:positive regulation of p38MAPK cascade"/>
    <property type="evidence" value="ECO:0007669"/>
    <property type="project" value="InterPro"/>
</dbReference>
<feature type="region of interest" description="Disordered" evidence="7">
    <location>
        <begin position="201"/>
        <end position="243"/>
    </location>
</feature>
<evidence type="ECO:0000256" key="7">
    <source>
        <dbReference type="SAM" id="MobiDB-lite"/>
    </source>
</evidence>
<accession>A0A3B3SLS0</accession>
<dbReference type="Pfam" id="PF12606">
    <property type="entry name" value="RELT"/>
    <property type="match status" value="1"/>
</dbReference>
<evidence type="ECO:0000256" key="3">
    <source>
        <dbReference type="ARBA" id="ARBA00022475"/>
    </source>
</evidence>
<dbReference type="Ensembl" id="ENSPKIT00000012135.1">
    <property type="protein sequence ID" value="ENSPKIP00000031293.1"/>
    <property type="gene ID" value="ENSPKIG00000011835.1"/>
</dbReference>
<evidence type="ECO:0000313" key="10">
    <source>
        <dbReference type="Proteomes" id="UP000261540"/>
    </source>
</evidence>
<name>A0A3B3SLS0_9TELE</name>
<evidence type="ECO:0000256" key="6">
    <source>
        <dbReference type="ARBA" id="ARBA00023136"/>
    </source>
</evidence>
<keyword evidence="10" id="KW-1185">Reference proteome</keyword>
<feature type="region of interest" description="Disordered" evidence="7">
    <location>
        <begin position="1"/>
        <end position="20"/>
    </location>
</feature>
<keyword evidence="3" id="KW-1003">Cell membrane</keyword>
<comment type="subcellular location">
    <subcellularLocation>
        <location evidence="1">Cell membrane</location>
        <topology evidence="1">Single-pass membrane protein</topology>
    </subcellularLocation>
</comment>
<evidence type="ECO:0000256" key="4">
    <source>
        <dbReference type="ARBA" id="ARBA00022692"/>
    </source>
</evidence>
<dbReference type="Proteomes" id="UP000261540">
    <property type="component" value="Unplaced"/>
</dbReference>
<sequence length="243" mass="26095">MVDITPVQSATKTPEKDSGSNGHAQYIALSLVPVFFLLGLLGVLICHILKRKGYRCTTEAEDNEALEDAEKDPECVAELNDTFSDANNDTLGRIVHCIMKNEANSDALTAMVAEHSAEGDRPTTPTTPVSPNEANTPLSPGAPPGAPKHTCSHLHTVGGVAGQKSICSRCNQKKWPLVRRPSRSRPSGQVTVLSVGRFRVTKCDPKSTRERRSLRTSDPNGSVPSSPTEPKSRTPSESQVSAM</sequence>
<feature type="region of interest" description="Disordered" evidence="7">
    <location>
        <begin position="114"/>
        <end position="150"/>
    </location>
</feature>
<evidence type="ECO:0000256" key="2">
    <source>
        <dbReference type="ARBA" id="ARBA00008688"/>
    </source>
</evidence>
<dbReference type="AlphaFoldDB" id="A0A3B3SLS0"/>
<feature type="transmembrane region" description="Helical" evidence="8">
    <location>
        <begin position="26"/>
        <end position="49"/>
    </location>
</feature>
<dbReference type="GO" id="GO:0005886">
    <property type="term" value="C:plasma membrane"/>
    <property type="evidence" value="ECO:0007669"/>
    <property type="project" value="UniProtKB-SubCell"/>
</dbReference>
<evidence type="ECO:0000256" key="5">
    <source>
        <dbReference type="ARBA" id="ARBA00022989"/>
    </source>
</evidence>
<evidence type="ECO:0000256" key="8">
    <source>
        <dbReference type="SAM" id="Phobius"/>
    </source>
</evidence>